<evidence type="ECO:0000313" key="1">
    <source>
        <dbReference type="EMBL" id="KAK6300965.1"/>
    </source>
</evidence>
<reference evidence="1 2" key="1">
    <citation type="submission" date="2021-04" db="EMBL/GenBank/DDBJ databases">
        <authorList>
            <person name="De Guttry C."/>
            <person name="Zahm M."/>
            <person name="Klopp C."/>
            <person name="Cabau C."/>
            <person name="Louis A."/>
            <person name="Berthelot C."/>
            <person name="Parey E."/>
            <person name="Roest Crollius H."/>
            <person name="Montfort J."/>
            <person name="Robinson-Rechavi M."/>
            <person name="Bucao C."/>
            <person name="Bouchez O."/>
            <person name="Gislard M."/>
            <person name="Lluch J."/>
            <person name="Milhes M."/>
            <person name="Lampietro C."/>
            <person name="Lopez Roques C."/>
            <person name="Donnadieu C."/>
            <person name="Braasch I."/>
            <person name="Desvignes T."/>
            <person name="Postlethwait J."/>
            <person name="Bobe J."/>
            <person name="Wedekind C."/>
            <person name="Guiguen Y."/>
        </authorList>
    </citation>
    <scope>NUCLEOTIDE SEQUENCE [LARGE SCALE GENOMIC DNA]</scope>
    <source>
        <strain evidence="1">Cs_M1</strain>
        <tissue evidence="1">Blood</tissue>
    </source>
</reference>
<keyword evidence="2" id="KW-1185">Reference proteome</keyword>
<protein>
    <submittedName>
        <fullName evidence="1">Uncharacterized protein</fullName>
    </submittedName>
</protein>
<accession>A0AAN8QDW1</accession>
<dbReference type="AlphaFoldDB" id="A0AAN8QDW1"/>
<proteinExistence type="predicted"/>
<sequence length="182" mass="20746">MVGKMTLSSRPQSVDDLKIIMQNKLNLDYDFTLQYEDPDFNGQLSCLVDIEELPEKAVLKVCAEFQRITNINLKSRFYAEPGRLIALFRQRAAWTGRAAEAMRSVLRIYDLQEQLDLNTRCTVAFPGVPIDLREEITGFLKPGMWRKLKSQTLQTHLSLSSQSSARTQLIMSSSTQRGLLLC</sequence>
<dbReference type="EMBL" id="JAGTTL010000027">
    <property type="protein sequence ID" value="KAK6300965.1"/>
    <property type="molecule type" value="Genomic_DNA"/>
</dbReference>
<organism evidence="1 2">
    <name type="scientific">Coregonus suidteri</name>
    <dbReference type="NCBI Taxonomy" id="861788"/>
    <lineage>
        <taxon>Eukaryota</taxon>
        <taxon>Metazoa</taxon>
        <taxon>Chordata</taxon>
        <taxon>Craniata</taxon>
        <taxon>Vertebrata</taxon>
        <taxon>Euteleostomi</taxon>
        <taxon>Actinopterygii</taxon>
        <taxon>Neopterygii</taxon>
        <taxon>Teleostei</taxon>
        <taxon>Protacanthopterygii</taxon>
        <taxon>Salmoniformes</taxon>
        <taxon>Salmonidae</taxon>
        <taxon>Coregoninae</taxon>
        <taxon>Coregonus</taxon>
    </lineage>
</organism>
<gene>
    <name evidence="1" type="ORF">J4Q44_G00290630</name>
</gene>
<name>A0AAN8QDW1_9TELE</name>
<dbReference type="Proteomes" id="UP001356427">
    <property type="component" value="Unassembled WGS sequence"/>
</dbReference>
<evidence type="ECO:0000313" key="2">
    <source>
        <dbReference type="Proteomes" id="UP001356427"/>
    </source>
</evidence>
<comment type="caution">
    <text evidence="1">The sequence shown here is derived from an EMBL/GenBank/DDBJ whole genome shotgun (WGS) entry which is preliminary data.</text>
</comment>